<keyword evidence="1" id="KW-0812">Transmembrane</keyword>
<evidence type="ECO:0000256" key="1">
    <source>
        <dbReference type="SAM" id="Phobius"/>
    </source>
</evidence>
<name>A0A955RK35_9BACT</name>
<sequence>MSPSLVKLVDASILPAAILIVAKAIGLYLVISFLGLEWQIEYANNSIFSVYPVVFKRDVGVLSTYSDLFVILVMLAGYGIVTFRATHLHNSHIDPKLVVTLAKLNFLGLVKDSYKIYHTAAVWILFSLVAIIFTSYNVIVGTTAGWVIIIGLLIFAGITVALIRDIEDEIARAKKKLIL</sequence>
<gene>
    <name evidence="2" type="ORF">KC717_00125</name>
</gene>
<reference evidence="2" key="2">
    <citation type="journal article" date="2021" name="Microbiome">
        <title>Successional dynamics and alternative stable states in a saline activated sludge microbial community over 9 years.</title>
        <authorList>
            <person name="Wang Y."/>
            <person name="Ye J."/>
            <person name="Ju F."/>
            <person name="Liu L."/>
            <person name="Boyd J.A."/>
            <person name="Deng Y."/>
            <person name="Parks D.H."/>
            <person name="Jiang X."/>
            <person name="Yin X."/>
            <person name="Woodcroft B.J."/>
            <person name="Tyson G.W."/>
            <person name="Hugenholtz P."/>
            <person name="Polz M.F."/>
            <person name="Zhang T."/>
        </authorList>
    </citation>
    <scope>NUCLEOTIDE SEQUENCE</scope>
    <source>
        <strain evidence="2">HKST-UBA11</strain>
    </source>
</reference>
<evidence type="ECO:0000313" key="3">
    <source>
        <dbReference type="Proteomes" id="UP000754563"/>
    </source>
</evidence>
<dbReference type="Proteomes" id="UP000754563">
    <property type="component" value="Unassembled WGS sequence"/>
</dbReference>
<dbReference type="EMBL" id="JAGQLH010000001">
    <property type="protein sequence ID" value="MCA9385032.1"/>
    <property type="molecule type" value="Genomic_DNA"/>
</dbReference>
<dbReference type="AlphaFoldDB" id="A0A955RK35"/>
<feature type="transmembrane region" description="Helical" evidence="1">
    <location>
        <begin position="145"/>
        <end position="166"/>
    </location>
</feature>
<evidence type="ECO:0000313" key="2">
    <source>
        <dbReference type="EMBL" id="MCA9385032.1"/>
    </source>
</evidence>
<keyword evidence="1" id="KW-1133">Transmembrane helix</keyword>
<accession>A0A955RK35</accession>
<proteinExistence type="predicted"/>
<feature type="transmembrane region" description="Helical" evidence="1">
    <location>
        <begin position="68"/>
        <end position="86"/>
    </location>
</feature>
<keyword evidence="1" id="KW-0472">Membrane</keyword>
<feature type="transmembrane region" description="Helical" evidence="1">
    <location>
        <begin position="120"/>
        <end position="139"/>
    </location>
</feature>
<reference evidence="2" key="1">
    <citation type="submission" date="2020-04" db="EMBL/GenBank/DDBJ databases">
        <authorList>
            <person name="Zhang T."/>
        </authorList>
    </citation>
    <scope>NUCLEOTIDE SEQUENCE</scope>
    <source>
        <strain evidence="2">HKST-UBA11</strain>
    </source>
</reference>
<feature type="transmembrane region" description="Helical" evidence="1">
    <location>
        <begin position="12"/>
        <end position="36"/>
    </location>
</feature>
<comment type="caution">
    <text evidence="2">The sequence shown here is derived from an EMBL/GenBank/DDBJ whole genome shotgun (WGS) entry which is preliminary data.</text>
</comment>
<organism evidence="2 3">
    <name type="scientific">Candidatus Dojkabacteria bacterium</name>
    <dbReference type="NCBI Taxonomy" id="2099670"/>
    <lineage>
        <taxon>Bacteria</taxon>
        <taxon>Candidatus Dojkabacteria</taxon>
    </lineage>
</organism>
<protein>
    <submittedName>
        <fullName evidence="2">Uncharacterized protein</fullName>
    </submittedName>
</protein>